<feature type="region of interest" description="Disordered" evidence="1">
    <location>
        <begin position="184"/>
        <end position="215"/>
    </location>
</feature>
<evidence type="ECO:0000256" key="1">
    <source>
        <dbReference type="SAM" id="MobiDB-lite"/>
    </source>
</evidence>
<dbReference type="EMBL" id="KN727807">
    <property type="protein sequence ID" value="KIH64912.1"/>
    <property type="molecule type" value="Genomic_DNA"/>
</dbReference>
<dbReference type="Proteomes" id="UP000054047">
    <property type="component" value="Unassembled WGS sequence"/>
</dbReference>
<evidence type="ECO:0000313" key="2">
    <source>
        <dbReference type="EMBL" id="KIH64912.1"/>
    </source>
</evidence>
<dbReference type="AlphaFoldDB" id="A0A0C2DQG2"/>
<evidence type="ECO:0000313" key="3">
    <source>
        <dbReference type="Proteomes" id="UP000054047"/>
    </source>
</evidence>
<dbReference type="OrthoDB" id="5861107at2759"/>
<reference evidence="2 3" key="1">
    <citation type="submission" date="2013-12" db="EMBL/GenBank/DDBJ databases">
        <title>Draft genome of the parsitic nematode Ancylostoma duodenale.</title>
        <authorList>
            <person name="Mitreva M."/>
        </authorList>
    </citation>
    <scope>NUCLEOTIDE SEQUENCE [LARGE SCALE GENOMIC DNA]</scope>
    <source>
        <strain evidence="2 3">Zhejiang</strain>
    </source>
</reference>
<protein>
    <submittedName>
        <fullName evidence="2">Uncharacterized protein</fullName>
    </submittedName>
</protein>
<organism evidence="2 3">
    <name type="scientific">Ancylostoma duodenale</name>
    <dbReference type="NCBI Taxonomy" id="51022"/>
    <lineage>
        <taxon>Eukaryota</taxon>
        <taxon>Metazoa</taxon>
        <taxon>Ecdysozoa</taxon>
        <taxon>Nematoda</taxon>
        <taxon>Chromadorea</taxon>
        <taxon>Rhabditida</taxon>
        <taxon>Rhabditina</taxon>
        <taxon>Rhabditomorpha</taxon>
        <taxon>Strongyloidea</taxon>
        <taxon>Ancylostomatidae</taxon>
        <taxon>Ancylostomatinae</taxon>
        <taxon>Ancylostoma</taxon>
    </lineage>
</organism>
<sequence length="215" mass="24465">MQRSKVGRILAKDNKRFEKNDDDNSKAIITKAVVTFEEMELTLREWKTFATWVFVWPIDKHPLESTIEGILRSTIDHIKAGGEVVTAWTPIVENNCVNWYAMRDLWLFLDDTLKKCAGVGQMFTTAGNQVKEGRVFLETGAPEECAQYYGTYKGVGLAKYLYVAIRRTATGAILPAIPEDRFRRPPRTVATRGSGMSDQEDQTAAKKRREIQDRN</sequence>
<accession>A0A0C2DQG2</accession>
<proteinExistence type="predicted"/>
<keyword evidence="3" id="KW-1185">Reference proteome</keyword>
<name>A0A0C2DQG2_9BILA</name>
<gene>
    <name evidence="2" type="ORF">ANCDUO_04767</name>
</gene>